<dbReference type="AlphaFoldDB" id="A0A5B7FVD6"/>
<comment type="caution">
    <text evidence="2">The sequence shown here is derived from an EMBL/GenBank/DDBJ whole genome shotgun (WGS) entry which is preliminary data.</text>
</comment>
<dbReference type="EMBL" id="VSRR010008915">
    <property type="protein sequence ID" value="MPC49506.1"/>
    <property type="molecule type" value="Genomic_DNA"/>
</dbReference>
<proteinExistence type="predicted"/>
<name>A0A5B7FVD6_PORTR</name>
<feature type="region of interest" description="Disordered" evidence="1">
    <location>
        <begin position="1"/>
        <end position="88"/>
    </location>
</feature>
<accession>A0A5B7FVD6</accession>
<gene>
    <name evidence="2" type="ORF">E2C01_043309</name>
</gene>
<evidence type="ECO:0000313" key="2">
    <source>
        <dbReference type="EMBL" id="MPC49506.1"/>
    </source>
</evidence>
<organism evidence="2 3">
    <name type="scientific">Portunus trituberculatus</name>
    <name type="common">Swimming crab</name>
    <name type="synonym">Neptunus trituberculatus</name>
    <dbReference type="NCBI Taxonomy" id="210409"/>
    <lineage>
        <taxon>Eukaryota</taxon>
        <taxon>Metazoa</taxon>
        <taxon>Ecdysozoa</taxon>
        <taxon>Arthropoda</taxon>
        <taxon>Crustacea</taxon>
        <taxon>Multicrustacea</taxon>
        <taxon>Malacostraca</taxon>
        <taxon>Eumalacostraca</taxon>
        <taxon>Eucarida</taxon>
        <taxon>Decapoda</taxon>
        <taxon>Pleocyemata</taxon>
        <taxon>Brachyura</taxon>
        <taxon>Eubrachyura</taxon>
        <taxon>Portunoidea</taxon>
        <taxon>Portunidae</taxon>
        <taxon>Portuninae</taxon>
        <taxon>Portunus</taxon>
    </lineage>
</organism>
<evidence type="ECO:0000256" key="1">
    <source>
        <dbReference type="SAM" id="MobiDB-lite"/>
    </source>
</evidence>
<dbReference type="Proteomes" id="UP000324222">
    <property type="component" value="Unassembled WGS sequence"/>
</dbReference>
<sequence>MHGNVNPTTTPGDGLLEDAPPRPTWPRQGRGSSLTCAGRPISCRLEGRRVQPTSRRPGLARAPQPATGNNNTSFPGMKGSSTLFPSIS</sequence>
<feature type="compositionally biased region" description="Polar residues" evidence="1">
    <location>
        <begin position="66"/>
        <end position="88"/>
    </location>
</feature>
<reference evidence="2 3" key="1">
    <citation type="submission" date="2019-05" db="EMBL/GenBank/DDBJ databases">
        <title>Another draft genome of Portunus trituberculatus and its Hox gene families provides insights of decapod evolution.</title>
        <authorList>
            <person name="Jeong J.-H."/>
            <person name="Song I."/>
            <person name="Kim S."/>
            <person name="Choi T."/>
            <person name="Kim D."/>
            <person name="Ryu S."/>
            <person name="Kim W."/>
        </authorList>
    </citation>
    <scope>NUCLEOTIDE SEQUENCE [LARGE SCALE GENOMIC DNA]</scope>
    <source>
        <tissue evidence="2">Muscle</tissue>
    </source>
</reference>
<protein>
    <submittedName>
        <fullName evidence="2">Uncharacterized protein</fullName>
    </submittedName>
</protein>
<evidence type="ECO:0000313" key="3">
    <source>
        <dbReference type="Proteomes" id="UP000324222"/>
    </source>
</evidence>
<keyword evidence="3" id="KW-1185">Reference proteome</keyword>
<feature type="compositionally biased region" description="Polar residues" evidence="1">
    <location>
        <begin position="1"/>
        <end position="11"/>
    </location>
</feature>